<name>A0A8K1LCH8_9PASS</name>
<organism evidence="2 3">
    <name type="scientific">Zosterops borbonicus</name>
    <dbReference type="NCBI Taxonomy" id="364589"/>
    <lineage>
        <taxon>Eukaryota</taxon>
        <taxon>Metazoa</taxon>
        <taxon>Chordata</taxon>
        <taxon>Craniata</taxon>
        <taxon>Vertebrata</taxon>
        <taxon>Euteleostomi</taxon>
        <taxon>Archelosauria</taxon>
        <taxon>Archosauria</taxon>
        <taxon>Dinosauria</taxon>
        <taxon>Saurischia</taxon>
        <taxon>Theropoda</taxon>
        <taxon>Coelurosauria</taxon>
        <taxon>Aves</taxon>
        <taxon>Neognathae</taxon>
        <taxon>Neoaves</taxon>
        <taxon>Telluraves</taxon>
        <taxon>Australaves</taxon>
        <taxon>Passeriformes</taxon>
        <taxon>Sylvioidea</taxon>
        <taxon>Zosteropidae</taxon>
        <taxon>Zosterops</taxon>
    </lineage>
</organism>
<accession>A0A8K1LCH8</accession>
<dbReference type="PANTHER" id="PTHR17550">
    <property type="entry name" value="E3 UBIQUITIN-PROTEIN LIGASE TTC3"/>
    <property type="match status" value="1"/>
</dbReference>
<proteinExistence type="predicted"/>
<reference evidence="2" key="1">
    <citation type="submission" date="2019-04" db="EMBL/GenBank/DDBJ databases">
        <title>Genome assembly of Zosterops borbonicus 15179.</title>
        <authorList>
            <person name="Leroy T."/>
            <person name="Anselmetti Y."/>
            <person name="Tilak M.-K."/>
            <person name="Nabholz B."/>
        </authorList>
    </citation>
    <scope>NUCLEOTIDE SEQUENCE</scope>
    <source>
        <strain evidence="2">HGM_15179</strain>
        <tissue evidence="2">Muscle</tissue>
    </source>
</reference>
<dbReference type="SMART" id="SM00028">
    <property type="entry name" value="TPR"/>
    <property type="match status" value="2"/>
</dbReference>
<feature type="repeat" description="TPR" evidence="1">
    <location>
        <begin position="111"/>
        <end position="144"/>
    </location>
</feature>
<protein>
    <submittedName>
        <fullName evidence="2">Uncharacterized protein</fullName>
    </submittedName>
</protein>
<evidence type="ECO:0000256" key="1">
    <source>
        <dbReference type="PROSITE-ProRule" id="PRU00339"/>
    </source>
</evidence>
<dbReference type="PROSITE" id="PS50005">
    <property type="entry name" value="TPR"/>
    <property type="match status" value="1"/>
</dbReference>
<keyword evidence="3" id="KW-1185">Reference proteome</keyword>
<dbReference type="SUPFAM" id="SSF48452">
    <property type="entry name" value="TPR-like"/>
    <property type="match status" value="1"/>
</dbReference>
<feature type="non-terminal residue" evidence="2">
    <location>
        <position position="1"/>
    </location>
</feature>
<evidence type="ECO:0000313" key="2">
    <source>
        <dbReference type="EMBL" id="TRZ08914.1"/>
    </source>
</evidence>
<dbReference type="InterPro" id="IPR011990">
    <property type="entry name" value="TPR-like_helical_dom_sf"/>
</dbReference>
<dbReference type="Proteomes" id="UP000796761">
    <property type="component" value="Unassembled WGS sequence"/>
</dbReference>
<dbReference type="AlphaFoldDB" id="A0A8K1LCH8"/>
<dbReference type="OrthoDB" id="8062037at2759"/>
<keyword evidence="1" id="KW-0802">TPR repeat</keyword>
<dbReference type="Gene3D" id="1.25.40.10">
    <property type="entry name" value="Tetratricopeptide repeat domain"/>
    <property type="match status" value="1"/>
</dbReference>
<dbReference type="EMBL" id="SWJQ01001208">
    <property type="protein sequence ID" value="TRZ08914.1"/>
    <property type="molecule type" value="Genomic_DNA"/>
</dbReference>
<evidence type="ECO:0000313" key="3">
    <source>
        <dbReference type="Proteomes" id="UP000796761"/>
    </source>
</evidence>
<dbReference type="PANTHER" id="PTHR17550:SF4">
    <property type="entry name" value="E3 UBIQUITIN-PROTEIN LIGASE TTC3"/>
    <property type="match status" value="1"/>
</dbReference>
<dbReference type="InterPro" id="IPR019734">
    <property type="entry name" value="TPR_rpt"/>
</dbReference>
<comment type="caution">
    <text evidence="2">The sequence shown here is derived from an EMBL/GenBank/DDBJ whole genome shotgun (WGS) entry which is preliminary data.</text>
</comment>
<sequence length="234" mass="26632">MSTIHEYDILEDLADLIKRVVNIPYFISGILRIGSGIENGFYHVEEALDWVRCVGDSNVLQRLQELGRYSRVDLAILFTEWKHYITKVALEDCDLVAELEALTCESSRKKSEALKQRGNAEFSQRNLGSAIVSYTKAIEFCPTNHLLYGNRALCFILTRQYERAVIDAKRAIILKPDWPKGHHHYCKALALLGRAELALEANGRAQELCRKNPEGLKELVQQSEKIKKSLQETA</sequence>
<gene>
    <name evidence="2" type="ORF">HGM15179_018188</name>
</gene>
<dbReference type="Pfam" id="PF13431">
    <property type="entry name" value="TPR_17"/>
    <property type="match status" value="1"/>
</dbReference>